<dbReference type="Gramene" id="CDF37584">
    <property type="protein sequence ID" value="CDF37584"/>
    <property type="gene ID" value="CHC_T00005800001"/>
</dbReference>
<proteinExistence type="predicted"/>
<dbReference type="EMBL" id="HG001851">
    <property type="protein sequence ID" value="CDF37584.1"/>
    <property type="molecule type" value="Genomic_DNA"/>
</dbReference>
<name>R7QHN5_CHOCR</name>
<evidence type="ECO:0000313" key="2">
    <source>
        <dbReference type="Proteomes" id="UP000012073"/>
    </source>
</evidence>
<protein>
    <submittedName>
        <fullName evidence="1">Uncharacterized protein</fullName>
    </submittedName>
</protein>
<sequence>MKGRVRLCIDRQCGCALKDSGVKR</sequence>
<gene>
    <name evidence="1" type="ORF">CHC_T00005800001</name>
</gene>
<dbReference type="Proteomes" id="UP000012073">
    <property type="component" value="Unassembled WGS sequence"/>
</dbReference>
<reference evidence="2" key="1">
    <citation type="journal article" date="2013" name="Proc. Natl. Acad. Sci. U.S.A.">
        <title>Genome structure and metabolic features in the red seaweed Chondrus crispus shed light on evolution of the Archaeplastida.</title>
        <authorList>
            <person name="Collen J."/>
            <person name="Porcel B."/>
            <person name="Carre W."/>
            <person name="Ball S.G."/>
            <person name="Chaparro C."/>
            <person name="Tonon T."/>
            <person name="Barbeyron T."/>
            <person name="Michel G."/>
            <person name="Noel B."/>
            <person name="Valentin K."/>
            <person name="Elias M."/>
            <person name="Artiguenave F."/>
            <person name="Arun A."/>
            <person name="Aury J.M."/>
            <person name="Barbosa-Neto J.F."/>
            <person name="Bothwell J.H."/>
            <person name="Bouget F.Y."/>
            <person name="Brillet L."/>
            <person name="Cabello-Hurtado F."/>
            <person name="Capella-Gutierrez S."/>
            <person name="Charrier B."/>
            <person name="Cladiere L."/>
            <person name="Cock J.M."/>
            <person name="Coelho S.M."/>
            <person name="Colleoni C."/>
            <person name="Czjzek M."/>
            <person name="Da Silva C."/>
            <person name="Delage L."/>
            <person name="Denoeud F."/>
            <person name="Deschamps P."/>
            <person name="Dittami S.M."/>
            <person name="Gabaldon T."/>
            <person name="Gachon C.M."/>
            <person name="Groisillier A."/>
            <person name="Herve C."/>
            <person name="Jabbari K."/>
            <person name="Katinka M."/>
            <person name="Kloareg B."/>
            <person name="Kowalczyk N."/>
            <person name="Labadie K."/>
            <person name="Leblanc C."/>
            <person name="Lopez P.J."/>
            <person name="McLachlan D.H."/>
            <person name="Meslet-Cladiere L."/>
            <person name="Moustafa A."/>
            <person name="Nehr Z."/>
            <person name="Nyvall Collen P."/>
            <person name="Panaud O."/>
            <person name="Partensky F."/>
            <person name="Poulain J."/>
            <person name="Rensing S.A."/>
            <person name="Rousvoal S."/>
            <person name="Samson G."/>
            <person name="Symeonidi A."/>
            <person name="Weissenbach J."/>
            <person name="Zambounis A."/>
            <person name="Wincker P."/>
            <person name="Boyen C."/>
        </authorList>
    </citation>
    <scope>NUCLEOTIDE SEQUENCE [LARGE SCALE GENOMIC DNA]</scope>
    <source>
        <strain evidence="2">cv. Stackhouse</strain>
    </source>
</reference>
<organism evidence="1 2">
    <name type="scientific">Chondrus crispus</name>
    <name type="common">Carrageen Irish moss</name>
    <name type="synonym">Polymorpha crispa</name>
    <dbReference type="NCBI Taxonomy" id="2769"/>
    <lineage>
        <taxon>Eukaryota</taxon>
        <taxon>Rhodophyta</taxon>
        <taxon>Florideophyceae</taxon>
        <taxon>Rhodymeniophycidae</taxon>
        <taxon>Gigartinales</taxon>
        <taxon>Gigartinaceae</taxon>
        <taxon>Chondrus</taxon>
    </lineage>
</organism>
<dbReference type="GeneID" id="17325171"/>
<dbReference type="RefSeq" id="XP_005717455.1">
    <property type="nucleotide sequence ID" value="XM_005717398.1"/>
</dbReference>
<evidence type="ECO:0000313" key="1">
    <source>
        <dbReference type="EMBL" id="CDF37584.1"/>
    </source>
</evidence>
<keyword evidence="2" id="KW-1185">Reference proteome</keyword>
<dbReference type="AlphaFoldDB" id="R7QHN5"/>
<dbReference type="KEGG" id="ccp:CHC_T00005800001"/>
<accession>R7QHN5</accession>